<evidence type="ECO:0000313" key="3">
    <source>
        <dbReference type="EMBL" id="CAG5075217.1"/>
    </source>
</evidence>
<dbReference type="InterPro" id="IPR002083">
    <property type="entry name" value="MATH/TRAF_dom"/>
</dbReference>
<gene>
    <name evidence="3" type="ORF">HICCMSTLAB_LOCUS1371</name>
</gene>
<dbReference type="Gene3D" id="2.60.210.10">
    <property type="entry name" value="Apoptosis, Tumor Necrosis Factor Receptor Associated Protein 2, Chain A"/>
    <property type="match status" value="1"/>
</dbReference>
<dbReference type="Proteomes" id="UP000786811">
    <property type="component" value="Unassembled WGS sequence"/>
</dbReference>
<dbReference type="FunFam" id="3.30.710.10:FF:000159">
    <property type="entry name" value="Speckle-type POZ protein B"/>
    <property type="match status" value="1"/>
</dbReference>
<dbReference type="SUPFAM" id="SSF54695">
    <property type="entry name" value="POZ domain"/>
    <property type="match status" value="1"/>
</dbReference>
<reference evidence="3" key="1">
    <citation type="submission" date="2021-04" db="EMBL/GenBank/DDBJ databases">
        <authorList>
            <person name="Chebbi M.A.C M."/>
        </authorList>
    </citation>
    <scope>NUCLEOTIDE SEQUENCE</scope>
</reference>
<dbReference type="AlphaFoldDB" id="A0A8J2H5P2"/>
<dbReference type="CDD" id="cd00121">
    <property type="entry name" value="MATH"/>
    <property type="match status" value="1"/>
</dbReference>
<evidence type="ECO:0000259" key="2">
    <source>
        <dbReference type="PROSITE" id="PS50144"/>
    </source>
</evidence>
<protein>
    <submittedName>
        <fullName evidence="3">Similar to spop-b: Speckle-type POZ protein B (Xenopus laevis)</fullName>
    </submittedName>
</protein>
<keyword evidence="4" id="KW-1185">Reference proteome</keyword>
<dbReference type="InterPro" id="IPR008974">
    <property type="entry name" value="TRAF-like"/>
</dbReference>
<dbReference type="PROSITE" id="PS50097">
    <property type="entry name" value="BTB"/>
    <property type="match status" value="1"/>
</dbReference>
<dbReference type="PANTHER" id="PTHR24413">
    <property type="entry name" value="SPECKLE-TYPE POZ PROTEIN"/>
    <property type="match status" value="1"/>
</dbReference>
<dbReference type="EMBL" id="CAJNRD030001116">
    <property type="protein sequence ID" value="CAG5075217.1"/>
    <property type="molecule type" value="Genomic_DNA"/>
</dbReference>
<feature type="domain" description="BTB" evidence="1">
    <location>
        <begin position="207"/>
        <end position="274"/>
    </location>
</feature>
<dbReference type="PROSITE" id="PS50144">
    <property type="entry name" value="MATH"/>
    <property type="match status" value="1"/>
</dbReference>
<dbReference type="InterPro" id="IPR000210">
    <property type="entry name" value="BTB/POZ_dom"/>
</dbReference>
<dbReference type="Gene3D" id="3.30.710.10">
    <property type="entry name" value="Potassium Channel Kv1.1, Chain A"/>
    <property type="match status" value="1"/>
</dbReference>
<dbReference type="InterPro" id="IPR011333">
    <property type="entry name" value="SKP1/BTB/POZ_sf"/>
</dbReference>
<proteinExistence type="predicted"/>
<feature type="domain" description="MATH" evidence="2">
    <location>
        <begin position="25"/>
        <end position="170"/>
    </location>
</feature>
<sequence>MPIDSEKSFGSKKEAGGYSHSEKHSIVYTWKIDEIIQFFNSAKSSKEDVVLKSPKFTTGSKIKDLWFLQIEIRKSNEPSKNKSLLSLFLFPDHRDQKVWTRYMFFVVNNKKEKIGKDFKVYDQSSSLWLDKLFDSSDGWGYSDFARIKELLEKKNELLASNDTLTVGVDLTVYETHVTTNNKIKPWKYSGPRLSDDFRDLFVTKKKCDVIIKVGEEKFDAHKLILISRSCVFEAMFSYDMKENKENQVTIPDIIPEIFKKVLDFIYTDKVNDINSSVEELLEAADKYQLQRLKEMCEHSLSKILTDTNAIRIMIPADLHNATQYC</sequence>
<comment type="caution">
    <text evidence="3">The sequence shown here is derived from an EMBL/GenBank/DDBJ whole genome shotgun (WGS) entry which is preliminary data.</text>
</comment>
<dbReference type="SMART" id="SM00225">
    <property type="entry name" value="BTB"/>
    <property type="match status" value="1"/>
</dbReference>
<dbReference type="Pfam" id="PF00651">
    <property type="entry name" value="BTB"/>
    <property type="match status" value="1"/>
</dbReference>
<name>A0A8J2H5P2_COTCN</name>
<dbReference type="Pfam" id="PF22486">
    <property type="entry name" value="MATH_2"/>
    <property type="match status" value="1"/>
</dbReference>
<accession>A0A8J2H5P2</accession>
<dbReference type="OrthoDB" id="684045at2759"/>
<organism evidence="3 4">
    <name type="scientific">Cotesia congregata</name>
    <name type="common">Parasitoid wasp</name>
    <name type="synonym">Apanteles congregatus</name>
    <dbReference type="NCBI Taxonomy" id="51543"/>
    <lineage>
        <taxon>Eukaryota</taxon>
        <taxon>Metazoa</taxon>
        <taxon>Ecdysozoa</taxon>
        <taxon>Arthropoda</taxon>
        <taxon>Hexapoda</taxon>
        <taxon>Insecta</taxon>
        <taxon>Pterygota</taxon>
        <taxon>Neoptera</taxon>
        <taxon>Endopterygota</taxon>
        <taxon>Hymenoptera</taxon>
        <taxon>Apocrita</taxon>
        <taxon>Ichneumonoidea</taxon>
        <taxon>Braconidae</taxon>
        <taxon>Microgastrinae</taxon>
        <taxon>Cotesia</taxon>
    </lineage>
</organism>
<evidence type="ECO:0000259" key="1">
    <source>
        <dbReference type="PROSITE" id="PS50097"/>
    </source>
</evidence>
<evidence type="ECO:0000313" key="4">
    <source>
        <dbReference type="Proteomes" id="UP000786811"/>
    </source>
</evidence>
<dbReference type="GO" id="GO:0030163">
    <property type="term" value="P:protein catabolic process"/>
    <property type="evidence" value="ECO:0007669"/>
    <property type="project" value="UniProtKB-ARBA"/>
</dbReference>
<dbReference type="SUPFAM" id="SSF49599">
    <property type="entry name" value="TRAF domain-like"/>
    <property type="match status" value="1"/>
</dbReference>